<gene>
    <name evidence="2" type="ORF">CEO22_97</name>
</gene>
<keyword evidence="1" id="KW-0472">Membrane</keyword>
<evidence type="ECO:0000313" key="2">
    <source>
        <dbReference type="EMBL" id="TSC66455.1"/>
    </source>
</evidence>
<dbReference type="Proteomes" id="UP000316253">
    <property type="component" value="Unassembled WGS sequence"/>
</dbReference>
<dbReference type="EMBL" id="VMFD01000006">
    <property type="protein sequence ID" value="TSC66455.1"/>
    <property type="molecule type" value="Genomic_DNA"/>
</dbReference>
<protein>
    <submittedName>
        <fullName evidence="2">Uncharacterized protein</fullName>
    </submittedName>
</protein>
<comment type="caution">
    <text evidence="2">The sequence shown here is derived from an EMBL/GenBank/DDBJ whole genome shotgun (WGS) entry which is preliminary data.</text>
</comment>
<feature type="transmembrane region" description="Helical" evidence="1">
    <location>
        <begin position="93"/>
        <end position="118"/>
    </location>
</feature>
<feature type="transmembrane region" description="Helical" evidence="1">
    <location>
        <begin position="13"/>
        <end position="33"/>
    </location>
</feature>
<evidence type="ECO:0000313" key="3">
    <source>
        <dbReference type="Proteomes" id="UP000316253"/>
    </source>
</evidence>
<feature type="non-terminal residue" evidence="2">
    <location>
        <position position="181"/>
    </location>
</feature>
<reference evidence="2 3" key="1">
    <citation type="submission" date="2017-08" db="EMBL/GenBank/DDBJ databases">
        <title>Mechanisms for carbon and nitrogen cycling indicate functional differentiation within the Candidate Phyla Radiation.</title>
        <authorList>
            <person name="Danczak R.E."/>
            <person name="Johnston M.D."/>
            <person name="Kenah C."/>
            <person name="Slattery M."/>
            <person name="Wrighton K.C."/>
            <person name="Wilkins M.J."/>
        </authorList>
    </citation>
    <scope>NUCLEOTIDE SEQUENCE [LARGE SCALE GENOMIC DNA]</scope>
    <source>
        <strain evidence="2">Gr01-1014_85</strain>
    </source>
</reference>
<feature type="transmembrane region" description="Helical" evidence="1">
    <location>
        <begin position="157"/>
        <end position="178"/>
    </location>
</feature>
<keyword evidence="1" id="KW-1133">Transmembrane helix</keyword>
<name>A0A554JDJ9_9BACT</name>
<proteinExistence type="predicted"/>
<feature type="transmembrane region" description="Helical" evidence="1">
    <location>
        <begin position="45"/>
        <end position="73"/>
    </location>
</feature>
<organism evidence="2 3">
    <name type="scientific">Candidatus Berkelbacteria bacterium Gr01-1014_85</name>
    <dbReference type="NCBI Taxonomy" id="2017150"/>
    <lineage>
        <taxon>Bacteria</taxon>
        <taxon>Candidatus Berkelbacteria</taxon>
    </lineage>
</organism>
<keyword evidence="1" id="KW-0812">Transmembrane</keyword>
<evidence type="ECO:0000256" key="1">
    <source>
        <dbReference type="SAM" id="Phobius"/>
    </source>
</evidence>
<dbReference type="AlphaFoldDB" id="A0A554JDJ9"/>
<sequence>MIPFLDFSLLAGWQLWLLWLFWVVCLLGASHLTHRWLFNSQFGSFYRLVIAPGVIWHELAHAVIVILTGNQLLEVNFWSAEGGYVRHRNRYQGLLAALTNFLIALAPLPLTLLAWWFIYQRLDILSVWQLILVAYFLVISLATLAPSATDWRVGLEFSSLILIIGTLLSLSPIGRELFVQS</sequence>
<accession>A0A554JDJ9</accession>
<feature type="transmembrane region" description="Helical" evidence="1">
    <location>
        <begin position="125"/>
        <end position="145"/>
    </location>
</feature>